<dbReference type="GeneID" id="117232374"/>
<feature type="compositionally biased region" description="Basic and acidic residues" evidence="1">
    <location>
        <begin position="11"/>
        <end position="20"/>
    </location>
</feature>
<dbReference type="AlphaFoldDB" id="A0A6J3K4Y2"/>
<protein>
    <submittedName>
        <fullName evidence="3">Uncharacterized protein LOC117232374</fullName>
    </submittedName>
</protein>
<dbReference type="RefSeq" id="XP_033347615.1">
    <property type="nucleotide sequence ID" value="XM_033491724.1"/>
</dbReference>
<organism evidence="2 3">
    <name type="scientific">Bombus vosnesenskii</name>
    <dbReference type="NCBI Taxonomy" id="207650"/>
    <lineage>
        <taxon>Eukaryota</taxon>
        <taxon>Metazoa</taxon>
        <taxon>Ecdysozoa</taxon>
        <taxon>Arthropoda</taxon>
        <taxon>Hexapoda</taxon>
        <taxon>Insecta</taxon>
        <taxon>Pterygota</taxon>
        <taxon>Neoptera</taxon>
        <taxon>Endopterygota</taxon>
        <taxon>Hymenoptera</taxon>
        <taxon>Apocrita</taxon>
        <taxon>Aculeata</taxon>
        <taxon>Apoidea</taxon>
        <taxon>Anthophila</taxon>
        <taxon>Apidae</taxon>
        <taxon>Bombus</taxon>
        <taxon>Pyrobombus</taxon>
    </lineage>
</organism>
<accession>A0A6J3K4Y2</accession>
<dbReference type="Proteomes" id="UP000504631">
    <property type="component" value="Unplaced"/>
</dbReference>
<sequence length="135" mass="15769">MARTKTGLPKPDADKPSETERLVTWINKVRRKQSKCRRNRRRDLRIEAMLTCALSKAENDLRIRRLSTASKWEDLKKQCLKKVNYTNYELYNGEDTENPGSSQQNPREEEPSCPELSSLDDFMSKLAEIKVPLQR</sequence>
<keyword evidence="2" id="KW-1185">Reference proteome</keyword>
<feature type="region of interest" description="Disordered" evidence="1">
    <location>
        <begin position="1"/>
        <end position="20"/>
    </location>
</feature>
<dbReference type="KEGG" id="bvk:117232374"/>
<gene>
    <name evidence="3" type="primary">LOC117232374</name>
</gene>
<proteinExistence type="predicted"/>
<evidence type="ECO:0000256" key="1">
    <source>
        <dbReference type="SAM" id="MobiDB-lite"/>
    </source>
</evidence>
<name>A0A6J3K4Y2_9HYME</name>
<evidence type="ECO:0000313" key="2">
    <source>
        <dbReference type="Proteomes" id="UP000504631"/>
    </source>
</evidence>
<feature type="region of interest" description="Disordered" evidence="1">
    <location>
        <begin position="90"/>
        <end position="118"/>
    </location>
</feature>
<reference evidence="3" key="1">
    <citation type="submission" date="2025-08" db="UniProtKB">
        <authorList>
            <consortium name="RefSeq"/>
        </authorList>
    </citation>
    <scope>IDENTIFICATION</scope>
    <source>
        <tissue evidence="3">Muscle</tissue>
    </source>
</reference>
<evidence type="ECO:0000313" key="3">
    <source>
        <dbReference type="RefSeq" id="XP_033347615.1"/>
    </source>
</evidence>